<dbReference type="Proteomes" id="UP001580407">
    <property type="component" value="Unassembled WGS sequence"/>
</dbReference>
<dbReference type="Pfam" id="PF07883">
    <property type="entry name" value="Cupin_2"/>
    <property type="match status" value="1"/>
</dbReference>
<gene>
    <name evidence="2" type="ORF">ACE3NQ_20135</name>
</gene>
<comment type="caution">
    <text evidence="2">The sequence shown here is derived from an EMBL/GenBank/DDBJ whole genome shotgun (WGS) entry which is preliminary data.</text>
</comment>
<dbReference type="EMBL" id="JBHILM010000024">
    <property type="protein sequence ID" value="MFB5683234.1"/>
    <property type="molecule type" value="Genomic_DNA"/>
</dbReference>
<feature type="domain" description="Cupin type-2" evidence="1">
    <location>
        <begin position="34"/>
        <end position="101"/>
    </location>
</feature>
<name>A0ABV5BC13_9BACL</name>
<dbReference type="InterPro" id="IPR013096">
    <property type="entry name" value="Cupin_2"/>
</dbReference>
<sequence length="113" mass="12861">MDKISKNTAAHYIWGESCDGWNLVSGQELSVIHERMPAHTYEARHYHHKARQFFFILKGQALMQLEGRTVELAEQEGIEIPPLAVHQIVNVSDAPVEFLVISHPTTRGDRTEV</sequence>
<protein>
    <submittedName>
        <fullName evidence="2">Cupin domain-containing protein</fullName>
    </submittedName>
</protein>
<accession>A0ABV5BC13</accession>
<dbReference type="InterPro" id="IPR052538">
    <property type="entry name" value="Flavonoid_dioxygenase-like"/>
</dbReference>
<dbReference type="InterPro" id="IPR011051">
    <property type="entry name" value="RmlC_Cupin_sf"/>
</dbReference>
<dbReference type="RefSeq" id="WP_375526973.1">
    <property type="nucleotide sequence ID" value="NZ_JBHILM010000024.1"/>
</dbReference>
<evidence type="ECO:0000313" key="3">
    <source>
        <dbReference type="Proteomes" id="UP001580407"/>
    </source>
</evidence>
<keyword evidence="3" id="KW-1185">Reference proteome</keyword>
<proteinExistence type="predicted"/>
<reference evidence="2 3" key="1">
    <citation type="submission" date="2024-09" db="EMBL/GenBank/DDBJ databases">
        <authorList>
            <person name="Ruan L."/>
        </authorList>
    </citation>
    <scope>NUCLEOTIDE SEQUENCE [LARGE SCALE GENOMIC DNA]</scope>
    <source>
        <strain evidence="2 3">D33</strain>
    </source>
</reference>
<dbReference type="PANTHER" id="PTHR43346:SF1">
    <property type="entry name" value="QUERCETIN 2,3-DIOXYGENASE-RELATED"/>
    <property type="match status" value="1"/>
</dbReference>
<evidence type="ECO:0000259" key="1">
    <source>
        <dbReference type="Pfam" id="PF07883"/>
    </source>
</evidence>
<dbReference type="Gene3D" id="2.60.120.10">
    <property type="entry name" value="Jelly Rolls"/>
    <property type="match status" value="1"/>
</dbReference>
<organism evidence="2 3">
    <name type="scientific">Paenibacillus terreus</name>
    <dbReference type="NCBI Taxonomy" id="1387834"/>
    <lineage>
        <taxon>Bacteria</taxon>
        <taxon>Bacillati</taxon>
        <taxon>Bacillota</taxon>
        <taxon>Bacilli</taxon>
        <taxon>Bacillales</taxon>
        <taxon>Paenibacillaceae</taxon>
        <taxon>Paenibacillus</taxon>
    </lineage>
</organism>
<evidence type="ECO:0000313" key="2">
    <source>
        <dbReference type="EMBL" id="MFB5683234.1"/>
    </source>
</evidence>
<dbReference type="InterPro" id="IPR014710">
    <property type="entry name" value="RmlC-like_jellyroll"/>
</dbReference>
<dbReference type="PANTHER" id="PTHR43346">
    <property type="entry name" value="LIGAND BINDING DOMAIN PROTEIN, PUTATIVE (AFU_ORTHOLOGUE AFUA_6G14370)-RELATED"/>
    <property type="match status" value="1"/>
</dbReference>
<dbReference type="SUPFAM" id="SSF51182">
    <property type="entry name" value="RmlC-like cupins"/>
    <property type="match status" value="1"/>
</dbReference>